<feature type="domain" description="Helitron helicase-like" evidence="1">
    <location>
        <begin position="8"/>
        <end position="128"/>
    </location>
</feature>
<organism evidence="2 3">
    <name type="scientific">Amphibalanus amphitrite</name>
    <name type="common">Striped barnacle</name>
    <name type="synonym">Balanus amphitrite</name>
    <dbReference type="NCBI Taxonomy" id="1232801"/>
    <lineage>
        <taxon>Eukaryota</taxon>
        <taxon>Metazoa</taxon>
        <taxon>Ecdysozoa</taxon>
        <taxon>Arthropoda</taxon>
        <taxon>Crustacea</taxon>
        <taxon>Multicrustacea</taxon>
        <taxon>Cirripedia</taxon>
        <taxon>Thoracica</taxon>
        <taxon>Thoracicalcarea</taxon>
        <taxon>Balanomorpha</taxon>
        <taxon>Balanoidea</taxon>
        <taxon>Balanidae</taxon>
        <taxon>Amphibalaninae</taxon>
        <taxon>Amphibalanus</taxon>
    </lineage>
</organism>
<keyword evidence="3" id="KW-1185">Reference proteome</keyword>
<dbReference type="OrthoDB" id="416437at2759"/>
<reference evidence="2 3" key="1">
    <citation type="submission" date="2019-07" db="EMBL/GenBank/DDBJ databases">
        <title>Draft genome assembly of a fouling barnacle, Amphibalanus amphitrite (Darwin, 1854): The first reference genome for Thecostraca.</title>
        <authorList>
            <person name="Kim W."/>
        </authorList>
    </citation>
    <scope>NUCLEOTIDE SEQUENCE [LARGE SCALE GENOMIC DNA]</scope>
    <source>
        <strain evidence="2">SNU_AA5</strain>
        <tissue evidence="2">Soma without cirri and trophi</tissue>
    </source>
</reference>
<protein>
    <recommendedName>
        <fullName evidence="1">Helitron helicase-like domain-containing protein</fullName>
    </recommendedName>
</protein>
<name>A0A6A4WU28_AMPAM</name>
<dbReference type="Proteomes" id="UP000440578">
    <property type="component" value="Unassembled WGS sequence"/>
</dbReference>
<dbReference type="Pfam" id="PF14214">
    <property type="entry name" value="Helitron_like_N"/>
    <property type="match status" value="1"/>
</dbReference>
<dbReference type="InterPro" id="IPR025476">
    <property type="entry name" value="Helitron_helicase-like"/>
</dbReference>
<proteinExistence type="predicted"/>
<comment type="caution">
    <text evidence="2">The sequence shown here is derived from an EMBL/GenBank/DDBJ whole genome shotgun (WGS) entry which is preliminary data.</text>
</comment>
<accession>A0A6A4WU28</accession>
<evidence type="ECO:0000313" key="2">
    <source>
        <dbReference type="EMBL" id="KAF0310335.1"/>
    </source>
</evidence>
<dbReference type="AlphaFoldDB" id="A0A6A4WU28"/>
<evidence type="ECO:0000313" key="3">
    <source>
        <dbReference type="Proteomes" id="UP000440578"/>
    </source>
</evidence>
<evidence type="ECO:0000259" key="1">
    <source>
        <dbReference type="Pfam" id="PF14214"/>
    </source>
</evidence>
<gene>
    <name evidence="2" type="ORF">FJT64_018670</name>
</gene>
<dbReference type="EMBL" id="VIIS01000319">
    <property type="protein sequence ID" value="KAF0310335.1"/>
    <property type="molecule type" value="Genomic_DNA"/>
</dbReference>
<sequence length="135" mass="15364">MKRDEEARGISAEELQQVLAGGNRTIEHQLHYFASSLRGTPQWKRARRFELLDLIEEVGMPAFFLTTSAADLHWPDLQLLMMQQEGAAVDDIVVDDGGRNGRIVRNPHVAGVFFSRRLELLLEHVVNSQGHLKHR</sequence>